<keyword evidence="6 19" id="KW-0436">Ligase</keyword>
<dbReference type="Pfam" id="PF00587">
    <property type="entry name" value="tRNA-synt_2b"/>
    <property type="match status" value="1"/>
</dbReference>
<feature type="region of interest" description="Disordered" evidence="17">
    <location>
        <begin position="44"/>
        <end position="64"/>
    </location>
</feature>
<name>A0A344PP56_9RHOB</name>
<evidence type="ECO:0000313" key="19">
    <source>
        <dbReference type="EMBL" id="AXC51161.1"/>
    </source>
</evidence>
<dbReference type="KEGG" id="pars:DRW48_08195"/>
<accession>A0A344PP56</accession>
<dbReference type="InterPro" id="IPR002317">
    <property type="entry name" value="Ser-tRNA-ligase_type_1"/>
</dbReference>
<dbReference type="InterPro" id="IPR042103">
    <property type="entry name" value="SerRS_1_N_sf"/>
</dbReference>
<comment type="catalytic activity">
    <reaction evidence="12">
        <text>tRNA(Sec) + L-serine + ATP = L-seryl-tRNA(Sec) + AMP + diphosphate + H(+)</text>
        <dbReference type="Rhea" id="RHEA:42580"/>
        <dbReference type="Rhea" id="RHEA-COMP:9742"/>
        <dbReference type="Rhea" id="RHEA-COMP:10128"/>
        <dbReference type="ChEBI" id="CHEBI:15378"/>
        <dbReference type="ChEBI" id="CHEBI:30616"/>
        <dbReference type="ChEBI" id="CHEBI:33019"/>
        <dbReference type="ChEBI" id="CHEBI:33384"/>
        <dbReference type="ChEBI" id="CHEBI:78442"/>
        <dbReference type="ChEBI" id="CHEBI:78533"/>
        <dbReference type="ChEBI" id="CHEBI:456215"/>
        <dbReference type="EC" id="6.1.1.11"/>
    </reaction>
</comment>
<dbReference type="EC" id="6.1.1.11" evidence="4 14"/>
<dbReference type="InterPro" id="IPR015866">
    <property type="entry name" value="Ser-tRNA-synth_1_N"/>
</dbReference>
<dbReference type="PROSITE" id="PS50862">
    <property type="entry name" value="AA_TRNA_LIGASE_II"/>
    <property type="match status" value="1"/>
</dbReference>
<evidence type="ECO:0000256" key="9">
    <source>
        <dbReference type="ARBA" id="ARBA00022917"/>
    </source>
</evidence>
<keyword evidence="9" id="KW-0648">Protein biosynthesis</keyword>
<evidence type="ECO:0000256" key="3">
    <source>
        <dbReference type="ARBA" id="ARBA00010728"/>
    </source>
</evidence>
<dbReference type="PRINTS" id="PR00981">
    <property type="entry name" value="TRNASYNTHSER"/>
</dbReference>
<dbReference type="SUPFAM" id="SSF55681">
    <property type="entry name" value="Class II aaRS and biotin synthetases"/>
    <property type="match status" value="1"/>
</dbReference>
<evidence type="ECO:0000259" key="18">
    <source>
        <dbReference type="PROSITE" id="PS50862"/>
    </source>
</evidence>
<keyword evidence="5" id="KW-0963">Cytoplasm</keyword>
<dbReference type="InterPro" id="IPR045864">
    <property type="entry name" value="aa-tRNA-synth_II/BPL/LPL"/>
</dbReference>
<dbReference type="InterPro" id="IPR006195">
    <property type="entry name" value="aa-tRNA-synth_II"/>
</dbReference>
<dbReference type="InterPro" id="IPR002314">
    <property type="entry name" value="aa-tRNA-synt_IIb"/>
</dbReference>
<feature type="binding site" evidence="15">
    <location>
        <position position="285"/>
    </location>
    <ligand>
        <name>L-serine</name>
        <dbReference type="ChEBI" id="CHEBI:33384"/>
    </ligand>
</feature>
<dbReference type="GO" id="GO:0005524">
    <property type="term" value="F:ATP binding"/>
    <property type="evidence" value="ECO:0007669"/>
    <property type="project" value="UniProtKB-KW"/>
</dbReference>
<evidence type="ECO:0000256" key="14">
    <source>
        <dbReference type="NCBIfam" id="TIGR00414"/>
    </source>
</evidence>
<organism evidence="19 20">
    <name type="scientific">Paracoccus suum</name>
    <dbReference type="NCBI Taxonomy" id="2259340"/>
    <lineage>
        <taxon>Bacteria</taxon>
        <taxon>Pseudomonadati</taxon>
        <taxon>Pseudomonadota</taxon>
        <taxon>Alphaproteobacteria</taxon>
        <taxon>Rhodobacterales</taxon>
        <taxon>Paracoccaceae</taxon>
        <taxon>Paracoccus</taxon>
    </lineage>
</organism>
<dbReference type="GO" id="GO:0006434">
    <property type="term" value="P:seryl-tRNA aminoacylation"/>
    <property type="evidence" value="ECO:0007669"/>
    <property type="project" value="UniProtKB-UniRule"/>
</dbReference>
<feature type="binding site" evidence="15">
    <location>
        <position position="262"/>
    </location>
    <ligand>
        <name>L-serine</name>
        <dbReference type="ChEBI" id="CHEBI:33384"/>
    </ligand>
</feature>
<feature type="binding site" evidence="15">
    <location>
        <position position="383"/>
    </location>
    <ligand>
        <name>L-serine</name>
        <dbReference type="ChEBI" id="CHEBI:33384"/>
    </ligand>
</feature>
<dbReference type="EMBL" id="CP030918">
    <property type="protein sequence ID" value="AXC51161.1"/>
    <property type="molecule type" value="Genomic_DNA"/>
</dbReference>
<evidence type="ECO:0000256" key="4">
    <source>
        <dbReference type="ARBA" id="ARBA00012840"/>
    </source>
</evidence>
<evidence type="ECO:0000313" key="20">
    <source>
        <dbReference type="Proteomes" id="UP000252023"/>
    </source>
</evidence>
<feature type="binding site" evidence="16">
    <location>
        <begin position="349"/>
        <end position="352"/>
    </location>
    <ligand>
        <name>ATP</name>
        <dbReference type="ChEBI" id="CHEBI:30616"/>
    </ligand>
</feature>
<dbReference type="GO" id="GO:0004828">
    <property type="term" value="F:serine-tRNA ligase activity"/>
    <property type="evidence" value="ECO:0007669"/>
    <property type="project" value="UniProtKB-UniRule"/>
</dbReference>
<evidence type="ECO:0000256" key="12">
    <source>
        <dbReference type="ARBA" id="ARBA00047929"/>
    </source>
</evidence>
<evidence type="ECO:0000256" key="2">
    <source>
        <dbReference type="ARBA" id="ARBA00005045"/>
    </source>
</evidence>
<dbReference type="PIRSF" id="PIRSF001529">
    <property type="entry name" value="Ser-tRNA-synth_IIa"/>
    <property type="match status" value="1"/>
</dbReference>
<dbReference type="OrthoDB" id="9804647at2"/>
<comment type="subcellular location">
    <subcellularLocation>
        <location evidence="1">Cytoplasm</location>
    </subcellularLocation>
</comment>
<dbReference type="InterPro" id="IPR010978">
    <property type="entry name" value="tRNA-bd_arm"/>
</dbReference>
<comment type="catalytic activity">
    <reaction evidence="13">
        <text>tRNA(Ser) + L-serine + ATP = L-seryl-tRNA(Ser) + AMP + diphosphate + H(+)</text>
        <dbReference type="Rhea" id="RHEA:12292"/>
        <dbReference type="Rhea" id="RHEA-COMP:9669"/>
        <dbReference type="Rhea" id="RHEA-COMP:9703"/>
        <dbReference type="ChEBI" id="CHEBI:15378"/>
        <dbReference type="ChEBI" id="CHEBI:30616"/>
        <dbReference type="ChEBI" id="CHEBI:33019"/>
        <dbReference type="ChEBI" id="CHEBI:33384"/>
        <dbReference type="ChEBI" id="CHEBI:78442"/>
        <dbReference type="ChEBI" id="CHEBI:78533"/>
        <dbReference type="ChEBI" id="CHEBI:456215"/>
        <dbReference type="EC" id="6.1.1.11"/>
    </reaction>
</comment>
<dbReference type="AlphaFoldDB" id="A0A344PP56"/>
<evidence type="ECO:0000256" key="10">
    <source>
        <dbReference type="ARBA" id="ARBA00023146"/>
    </source>
</evidence>
<comment type="similarity">
    <text evidence="3">Belongs to the class-II aminoacyl-tRNA synthetase family. Type-1 seryl-tRNA synthetase subfamily.</text>
</comment>
<sequence>MHDIRAIRDNPDAFDAALARRGLPPQSCPLLALDAARRARIASAETAQADQNRLSREAGAAKGRGDDAAFAAARDSVAARKAEVATAMAEAEALDRELRDALMELPNSPLPRVPDGADETANVEIKRWGALHNQAFTPLEHFEIPGVKPGMDFETAARLSGTRFVMLRGAVARIHRALAQYMTDLHVDQHGLTEVWSPVLVLPEAMYGTGQLPKFAEDSYQTREGWWLIPTAEVTLTNTVAGQTLEAAQLPLRYVADTQCFRSEAGSAGRDTAGMLRQHQFEKVEMVSITDAATGEAEHARMTACAEAVLEGLGLPYRTVVLCAGDMGFGARITHDIEVWLPGQNRYREISSISYVGDFQARRMNARYRPEGGGKPEFVHTLNGSGLAVGRTLIAVLENGQQADGSVILPEALAPWLGGRLTLTVDGTLA</sequence>
<feature type="binding site" evidence="15">
    <location>
        <position position="231"/>
    </location>
    <ligand>
        <name>L-serine</name>
        <dbReference type="ChEBI" id="CHEBI:33384"/>
    </ligand>
</feature>
<evidence type="ECO:0000256" key="15">
    <source>
        <dbReference type="PIRSR" id="PIRSR001529-1"/>
    </source>
</evidence>
<evidence type="ECO:0000256" key="16">
    <source>
        <dbReference type="PIRSR" id="PIRSR001529-2"/>
    </source>
</evidence>
<feature type="domain" description="Aminoacyl-transfer RNA synthetases class-II family profile" evidence="18">
    <location>
        <begin position="173"/>
        <end position="410"/>
    </location>
</feature>
<dbReference type="NCBIfam" id="TIGR00414">
    <property type="entry name" value="serS"/>
    <property type="match status" value="1"/>
</dbReference>
<dbReference type="RefSeq" id="WP_114077449.1">
    <property type="nucleotide sequence ID" value="NZ_CP030918.1"/>
</dbReference>
<dbReference type="SUPFAM" id="SSF46589">
    <property type="entry name" value="tRNA-binding arm"/>
    <property type="match status" value="1"/>
</dbReference>
<dbReference type="CDD" id="cd00770">
    <property type="entry name" value="SerRS_core"/>
    <property type="match status" value="1"/>
</dbReference>
<protein>
    <recommendedName>
        <fullName evidence="11 14">Serine--tRNA ligase</fullName>
        <ecNumber evidence="4 14">6.1.1.11</ecNumber>
    </recommendedName>
</protein>
<dbReference type="Gene3D" id="1.10.287.40">
    <property type="entry name" value="Serine-tRNA synthetase, tRNA binding domain"/>
    <property type="match status" value="1"/>
</dbReference>
<dbReference type="InterPro" id="IPR033729">
    <property type="entry name" value="SerRS_core"/>
</dbReference>
<keyword evidence="20" id="KW-1185">Reference proteome</keyword>
<keyword evidence="10" id="KW-0030">Aminoacyl-tRNA synthetase</keyword>
<dbReference type="Pfam" id="PF02403">
    <property type="entry name" value="Seryl_tRNA_N"/>
    <property type="match status" value="1"/>
</dbReference>
<reference evidence="20" key="1">
    <citation type="submission" date="2018-07" db="EMBL/GenBank/DDBJ databases">
        <title>Genome sequencing of Paracoccus sp. SC2-6.</title>
        <authorList>
            <person name="Heo J."/>
            <person name="Kim S.-J."/>
            <person name="Kwon S.-W."/>
        </authorList>
    </citation>
    <scope>NUCLEOTIDE SEQUENCE [LARGE SCALE GENOMIC DNA]</scope>
    <source>
        <strain evidence="20">SC2-6</strain>
    </source>
</reference>
<dbReference type="Proteomes" id="UP000252023">
    <property type="component" value="Chromosome"/>
</dbReference>
<evidence type="ECO:0000256" key="13">
    <source>
        <dbReference type="ARBA" id="ARBA00048823"/>
    </source>
</evidence>
<gene>
    <name evidence="19" type="ORF">DRW48_08195</name>
</gene>
<keyword evidence="7" id="KW-0547">Nucleotide-binding</keyword>
<comment type="pathway">
    <text evidence="2">Aminoacyl-tRNA biosynthesis; selenocysteinyl-tRNA(Sec) biosynthesis; L-seryl-tRNA(Sec) from L-serine and tRNA(Sec): step 1/1.</text>
</comment>
<keyword evidence="8 16" id="KW-0067">ATP-binding</keyword>
<dbReference type="Gene3D" id="3.30.930.10">
    <property type="entry name" value="Bira Bifunctional Protein, Domain 2"/>
    <property type="match status" value="1"/>
</dbReference>
<evidence type="ECO:0000256" key="17">
    <source>
        <dbReference type="SAM" id="MobiDB-lite"/>
    </source>
</evidence>
<dbReference type="GO" id="GO:0005737">
    <property type="term" value="C:cytoplasm"/>
    <property type="evidence" value="ECO:0007669"/>
    <property type="project" value="UniProtKB-SubCell"/>
</dbReference>
<proteinExistence type="inferred from homology"/>
<evidence type="ECO:0000256" key="1">
    <source>
        <dbReference type="ARBA" id="ARBA00004496"/>
    </source>
</evidence>
<evidence type="ECO:0000256" key="8">
    <source>
        <dbReference type="ARBA" id="ARBA00022840"/>
    </source>
</evidence>
<dbReference type="PANTHER" id="PTHR43697">
    <property type="entry name" value="SERYL-TRNA SYNTHETASE"/>
    <property type="match status" value="1"/>
</dbReference>
<evidence type="ECO:0000256" key="7">
    <source>
        <dbReference type="ARBA" id="ARBA00022741"/>
    </source>
</evidence>
<evidence type="ECO:0000256" key="6">
    <source>
        <dbReference type="ARBA" id="ARBA00022598"/>
    </source>
</evidence>
<dbReference type="PANTHER" id="PTHR43697:SF1">
    <property type="entry name" value="SERINE--TRNA LIGASE"/>
    <property type="match status" value="1"/>
</dbReference>
<feature type="binding site" evidence="16">
    <location>
        <begin position="262"/>
        <end position="264"/>
    </location>
    <ligand>
        <name>ATP</name>
        <dbReference type="ChEBI" id="CHEBI:30616"/>
    </ligand>
</feature>
<evidence type="ECO:0000256" key="5">
    <source>
        <dbReference type="ARBA" id="ARBA00022490"/>
    </source>
</evidence>
<evidence type="ECO:0000256" key="11">
    <source>
        <dbReference type="ARBA" id="ARBA00039158"/>
    </source>
</evidence>